<protein>
    <recommendedName>
        <fullName evidence="3">F-box domain-containing protein</fullName>
    </recommendedName>
</protein>
<keyword evidence="2" id="KW-1133">Transmembrane helix</keyword>
<dbReference type="SUPFAM" id="SSF81383">
    <property type="entry name" value="F-box domain"/>
    <property type="match status" value="1"/>
</dbReference>
<feature type="domain" description="F-box" evidence="3">
    <location>
        <begin position="22"/>
        <end position="70"/>
    </location>
</feature>
<dbReference type="InterPro" id="IPR036047">
    <property type="entry name" value="F-box-like_dom_sf"/>
</dbReference>
<reference evidence="5" key="1">
    <citation type="journal article" date="2024" name="IScience">
        <title>Strigolactones Initiate the Formation of Haustorium-like Structures in Castilleja.</title>
        <authorList>
            <person name="Buerger M."/>
            <person name="Peterson D."/>
            <person name="Chory J."/>
        </authorList>
    </citation>
    <scope>NUCLEOTIDE SEQUENCE [LARGE SCALE GENOMIC DNA]</scope>
</reference>
<dbReference type="InterPro" id="IPR032675">
    <property type="entry name" value="LRR_dom_sf"/>
</dbReference>
<dbReference type="Proteomes" id="UP001632038">
    <property type="component" value="Unassembled WGS sequence"/>
</dbReference>
<dbReference type="InterPro" id="IPR001810">
    <property type="entry name" value="F-box_dom"/>
</dbReference>
<dbReference type="AlphaFoldDB" id="A0ABD3CSC1"/>
<keyword evidence="5" id="KW-1185">Reference proteome</keyword>
<keyword evidence="2" id="KW-0472">Membrane</keyword>
<keyword evidence="2" id="KW-0812">Transmembrane</keyword>
<dbReference type="PROSITE" id="PS50181">
    <property type="entry name" value="FBOX"/>
    <property type="match status" value="1"/>
</dbReference>
<dbReference type="SMART" id="SM00256">
    <property type="entry name" value="FBOX"/>
    <property type="match status" value="1"/>
</dbReference>
<feature type="transmembrane region" description="Helical" evidence="2">
    <location>
        <begin position="130"/>
        <end position="152"/>
    </location>
</feature>
<dbReference type="SUPFAM" id="SSF52047">
    <property type="entry name" value="RNI-like"/>
    <property type="match status" value="1"/>
</dbReference>
<evidence type="ECO:0000313" key="5">
    <source>
        <dbReference type="Proteomes" id="UP001632038"/>
    </source>
</evidence>
<organism evidence="4 5">
    <name type="scientific">Castilleja foliolosa</name>
    <dbReference type="NCBI Taxonomy" id="1961234"/>
    <lineage>
        <taxon>Eukaryota</taxon>
        <taxon>Viridiplantae</taxon>
        <taxon>Streptophyta</taxon>
        <taxon>Embryophyta</taxon>
        <taxon>Tracheophyta</taxon>
        <taxon>Spermatophyta</taxon>
        <taxon>Magnoliopsida</taxon>
        <taxon>eudicotyledons</taxon>
        <taxon>Gunneridae</taxon>
        <taxon>Pentapetalae</taxon>
        <taxon>asterids</taxon>
        <taxon>lamiids</taxon>
        <taxon>Lamiales</taxon>
        <taxon>Orobanchaceae</taxon>
        <taxon>Pedicularideae</taxon>
        <taxon>Castillejinae</taxon>
        <taxon>Castilleja</taxon>
    </lineage>
</organism>
<gene>
    <name evidence="4" type="ORF">CASFOL_025870</name>
</gene>
<evidence type="ECO:0000256" key="1">
    <source>
        <dbReference type="SAM" id="MobiDB-lite"/>
    </source>
</evidence>
<evidence type="ECO:0000256" key="2">
    <source>
        <dbReference type="SAM" id="Phobius"/>
    </source>
</evidence>
<dbReference type="PANTHER" id="PTHR31639:SF42">
    <property type="entry name" value="OS02G0160200 PROTEIN"/>
    <property type="match status" value="1"/>
</dbReference>
<sequence length="528" mass="62821">MNTQSVNRRRGDDDDDASATSMDRLSQLPQPIWHSILSLLPQKDAVRTSVLSKSWRYLWHGRFNVEFRDNCFARKKEFWSFLDNTLQRYHDQNLTLHQFTFNVRSVFDFTLLQKWIPVVITNMRVRSLNLIVYCGSIVFPLPFIVFQSEFLVELHLEGRNLKIPEFTENVMLKLNNLRTLRLHYVDITDEIFEKIISGCPLIENLSLLHCIGLKYIRLHKHHNIKDFVCSVLGQIVIEFEDPHVLESLYIQNCCYNWFLILPHKNIHFPHLKSLELYRVQLPAETFNYFSSFFPCLKELRLDLCEGLEEFRLLSSSIKRLIIKMYLKNSIKAFIDTPNIVYFEYYHGTQPFLPSIEFAKTSNEWKSKITVWYTLKRLDNDAISWFVTLNKLLKGLIQSHITLTLLHNEYKKLDINDSFEGFCQPIVVEHLKLWDNFSNSSDPDLLNCFFRICRPRYIHMNLMYEDEGAKCEKVHNLVEFMSKLIPNEIIGSYFWLKDLVGIEVQDKKSKEWKIVEETICYRLTWREQL</sequence>
<comment type="caution">
    <text evidence="4">The sequence shown here is derived from an EMBL/GenBank/DDBJ whole genome shotgun (WGS) entry which is preliminary data.</text>
</comment>
<accession>A0ABD3CSC1</accession>
<proteinExistence type="predicted"/>
<dbReference type="Gene3D" id="1.20.1280.50">
    <property type="match status" value="1"/>
</dbReference>
<dbReference type="CDD" id="cd22160">
    <property type="entry name" value="F-box_AtFBL13-like"/>
    <property type="match status" value="1"/>
</dbReference>
<dbReference type="InterPro" id="IPR055411">
    <property type="entry name" value="LRR_FXL15/At3g58940/PEG3-like"/>
</dbReference>
<feature type="region of interest" description="Disordered" evidence="1">
    <location>
        <begin position="1"/>
        <end position="20"/>
    </location>
</feature>
<name>A0ABD3CSC1_9LAMI</name>
<dbReference type="PANTHER" id="PTHR31639">
    <property type="entry name" value="F-BOX PROTEIN-LIKE"/>
    <property type="match status" value="1"/>
</dbReference>
<dbReference type="Gene3D" id="3.80.10.10">
    <property type="entry name" value="Ribonuclease Inhibitor"/>
    <property type="match status" value="1"/>
</dbReference>
<dbReference type="InterPro" id="IPR053781">
    <property type="entry name" value="F-box_AtFBL13-like"/>
</dbReference>
<evidence type="ECO:0000313" key="4">
    <source>
        <dbReference type="EMBL" id="KAL3632886.1"/>
    </source>
</evidence>
<dbReference type="Pfam" id="PF00646">
    <property type="entry name" value="F-box"/>
    <property type="match status" value="1"/>
</dbReference>
<dbReference type="Pfam" id="PF24758">
    <property type="entry name" value="LRR_At5g56370"/>
    <property type="match status" value="1"/>
</dbReference>
<evidence type="ECO:0000259" key="3">
    <source>
        <dbReference type="PROSITE" id="PS50181"/>
    </source>
</evidence>
<dbReference type="EMBL" id="JAVIJP010000032">
    <property type="protein sequence ID" value="KAL3632886.1"/>
    <property type="molecule type" value="Genomic_DNA"/>
</dbReference>